<sequence>MGACTRLGRVSGVFAVVAALLIAVSATAYAIPGVKTGSKWRSSCSVAAPQPWVNGRTQGTTYIKGPGRTDTVMYFNSSMQNRQVIGAYNGGDYRVAGLTHIDITQTYGYCSD</sequence>
<organism evidence="2 3">
    <name type="scientific">Ornithinimicrobium cerasi</name>
    <dbReference type="NCBI Taxonomy" id="2248773"/>
    <lineage>
        <taxon>Bacteria</taxon>
        <taxon>Bacillati</taxon>
        <taxon>Actinomycetota</taxon>
        <taxon>Actinomycetes</taxon>
        <taxon>Micrococcales</taxon>
        <taxon>Ornithinimicrobiaceae</taxon>
        <taxon>Ornithinimicrobium</taxon>
    </lineage>
</organism>
<keyword evidence="1" id="KW-0732">Signal</keyword>
<dbReference type="Proteomes" id="UP000219688">
    <property type="component" value="Unassembled WGS sequence"/>
</dbReference>
<accession>A0A285VST0</accession>
<evidence type="ECO:0008006" key="4">
    <source>
        <dbReference type="Google" id="ProtNLM"/>
    </source>
</evidence>
<name>A0A285VST0_9MICO</name>
<gene>
    <name evidence="2" type="ORF">SAMN05421879_1113</name>
</gene>
<dbReference type="EMBL" id="OBQK01000011">
    <property type="protein sequence ID" value="SOC57144.1"/>
    <property type="molecule type" value="Genomic_DNA"/>
</dbReference>
<protein>
    <recommendedName>
        <fullName evidence="4">Secreted protein</fullName>
    </recommendedName>
</protein>
<evidence type="ECO:0000313" key="2">
    <source>
        <dbReference type="EMBL" id="SOC57144.1"/>
    </source>
</evidence>
<feature type="chain" id="PRO_5012741415" description="Secreted protein" evidence="1">
    <location>
        <begin position="31"/>
        <end position="112"/>
    </location>
</feature>
<dbReference type="AlphaFoldDB" id="A0A285VST0"/>
<evidence type="ECO:0000313" key="3">
    <source>
        <dbReference type="Proteomes" id="UP000219688"/>
    </source>
</evidence>
<proteinExistence type="predicted"/>
<reference evidence="3" key="1">
    <citation type="submission" date="2017-08" db="EMBL/GenBank/DDBJ databases">
        <authorList>
            <person name="Varghese N."/>
            <person name="Submissions S."/>
        </authorList>
    </citation>
    <scope>NUCLEOTIDE SEQUENCE [LARGE SCALE GENOMIC DNA]</scope>
    <source>
        <strain evidence="3">USBA17B2</strain>
    </source>
</reference>
<feature type="signal peptide" evidence="1">
    <location>
        <begin position="1"/>
        <end position="30"/>
    </location>
</feature>
<keyword evidence="3" id="KW-1185">Reference proteome</keyword>
<evidence type="ECO:0000256" key="1">
    <source>
        <dbReference type="SAM" id="SignalP"/>
    </source>
</evidence>